<dbReference type="PROSITE" id="PS50994">
    <property type="entry name" value="INTEGRASE"/>
    <property type="match status" value="1"/>
</dbReference>
<reference evidence="2" key="1">
    <citation type="submission" date="2023-03" db="EMBL/GenBank/DDBJ databases">
        <title>Electrophorus voltai genome.</title>
        <authorList>
            <person name="Bian C."/>
        </authorList>
    </citation>
    <scope>NUCLEOTIDE SEQUENCE</scope>
    <source>
        <strain evidence="2">CB-2022</strain>
        <tissue evidence="2">Muscle</tissue>
    </source>
</reference>
<accession>A0AAD9DUZ4</accession>
<proteinExistence type="predicted"/>
<dbReference type="EMBL" id="JAROKS010000016">
    <property type="protein sequence ID" value="KAK1794941.1"/>
    <property type="molecule type" value="Genomic_DNA"/>
</dbReference>
<protein>
    <recommendedName>
        <fullName evidence="1">Integrase catalytic domain-containing protein</fullName>
    </recommendedName>
</protein>
<dbReference type="SUPFAM" id="SSF53098">
    <property type="entry name" value="Ribonuclease H-like"/>
    <property type="match status" value="1"/>
</dbReference>
<keyword evidence="3" id="KW-1185">Reference proteome</keyword>
<dbReference type="Gene3D" id="3.30.420.10">
    <property type="entry name" value="Ribonuclease H-like superfamily/Ribonuclease H"/>
    <property type="match status" value="1"/>
</dbReference>
<gene>
    <name evidence="2" type="ORF">P4O66_010143</name>
</gene>
<dbReference type="Pfam" id="PF24626">
    <property type="entry name" value="SH3_Tf2-1"/>
    <property type="match status" value="1"/>
</dbReference>
<sequence length="362" mass="41630">MVRFIPLSALPTELETADLLFHQVFRQFGLPKDIVLDRGPQFTSQFWKEFLGKPNIMVSLMSGYHPQANGQVERVNQELGKFLRLYCNHHPETWSTYLPWAEYAQNWMRHTGTGLTSFECVLGYQLPVYPWNIPTSYQPSVDRWCWKSEQTWEETHQNLGRVIAAYKRKTDGKRGETPKYEIGQKVWVSTRDGRANTTGKLEESYEGPYSITGWINEITYRVGLAGSSWASWAFHVSSLKPVKEGPLAEEGDSSKDQCDTSVYESDKDSTALYYDDSTVMPTTDYLDYTFEYEVISHLNSIDYSMYEVLNRDGGKNSQQMTDGTNKCTLYTLNTQFCRGRIATPFPKGETLYLAISHYYPPP</sequence>
<dbReference type="PANTHER" id="PTHR37984">
    <property type="entry name" value="PROTEIN CBG26694"/>
    <property type="match status" value="1"/>
</dbReference>
<dbReference type="InterPro" id="IPR001584">
    <property type="entry name" value="Integrase_cat-core"/>
</dbReference>
<evidence type="ECO:0000313" key="3">
    <source>
        <dbReference type="Proteomes" id="UP001239994"/>
    </source>
</evidence>
<dbReference type="PANTHER" id="PTHR37984:SF5">
    <property type="entry name" value="PROTEIN NYNRIN-LIKE"/>
    <property type="match status" value="1"/>
</dbReference>
<dbReference type="InterPro" id="IPR012337">
    <property type="entry name" value="RNaseH-like_sf"/>
</dbReference>
<name>A0AAD9DUZ4_9TELE</name>
<dbReference type="AlphaFoldDB" id="A0AAD9DUZ4"/>
<dbReference type="InterPro" id="IPR056924">
    <property type="entry name" value="SH3_Tf2-1"/>
</dbReference>
<dbReference type="GO" id="GO:0015074">
    <property type="term" value="P:DNA integration"/>
    <property type="evidence" value="ECO:0007669"/>
    <property type="project" value="InterPro"/>
</dbReference>
<evidence type="ECO:0000259" key="1">
    <source>
        <dbReference type="PROSITE" id="PS50994"/>
    </source>
</evidence>
<dbReference type="GO" id="GO:0003676">
    <property type="term" value="F:nucleic acid binding"/>
    <property type="evidence" value="ECO:0007669"/>
    <property type="project" value="InterPro"/>
</dbReference>
<dbReference type="InterPro" id="IPR036397">
    <property type="entry name" value="RNaseH_sf"/>
</dbReference>
<dbReference type="Proteomes" id="UP001239994">
    <property type="component" value="Unassembled WGS sequence"/>
</dbReference>
<comment type="caution">
    <text evidence="2">The sequence shown here is derived from an EMBL/GenBank/DDBJ whole genome shotgun (WGS) entry which is preliminary data.</text>
</comment>
<feature type="domain" description="Integrase catalytic" evidence="1">
    <location>
        <begin position="1"/>
        <end position="125"/>
    </location>
</feature>
<organism evidence="2 3">
    <name type="scientific">Electrophorus voltai</name>
    <dbReference type="NCBI Taxonomy" id="2609070"/>
    <lineage>
        <taxon>Eukaryota</taxon>
        <taxon>Metazoa</taxon>
        <taxon>Chordata</taxon>
        <taxon>Craniata</taxon>
        <taxon>Vertebrata</taxon>
        <taxon>Euteleostomi</taxon>
        <taxon>Actinopterygii</taxon>
        <taxon>Neopterygii</taxon>
        <taxon>Teleostei</taxon>
        <taxon>Ostariophysi</taxon>
        <taxon>Gymnotiformes</taxon>
        <taxon>Gymnotoidei</taxon>
        <taxon>Gymnotidae</taxon>
        <taxon>Electrophorus</taxon>
    </lineage>
</organism>
<evidence type="ECO:0000313" key="2">
    <source>
        <dbReference type="EMBL" id="KAK1794941.1"/>
    </source>
</evidence>
<dbReference type="InterPro" id="IPR050951">
    <property type="entry name" value="Retrovirus_Pol_polyprotein"/>
</dbReference>